<dbReference type="InterPro" id="IPR019292">
    <property type="entry name" value="McrC"/>
</dbReference>
<dbReference type="RefSeq" id="WP_406770519.1">
    <property type="nucleotide sequence ID" value="NZ_JBJHZZ010000012.1"/>
</dbReference>
<evidence type="ECO:0000313" key="1">
    <source>
        <dbReference type="EMBL" id="MFL0248088.1"/>
    </source>
</evidence>
<keyword evidence="2" id="KW-1185">Reference proteome</keyword>
<name>A0ABW8T6I4_9CLOT</name>
<protein>
    <submittedName>
        <fullName evidence="1">McrC family protein</fullName>
    </submittedName>
</protein>
<comment type="caution">
    <text evidence="1">The sequence shown here is derived from an EMBL/GenBank/DDBJ whole genome shotgun (WGS) entry which is preliminary data.</text>
</comment>
<dbReference type="Pfam" id="PF10117">
    <property type="entry name" value="McrBC"/>
    <property type="match status" value="1"/>
</dbReference>
<proteinExistence type="predicted"/>
<dbReference type="EMBL" id="JBJHZZ010000012">
    <property type="protein sequence ID" value="MFL0248088.1"/>
    <property type="molecule type" value="Genomic_DNA"/>
</dbReference>
<accession>A0ABW8T6I4</accession>
<dbReference type="Proteomes" id="UP001623591">
    <property type="component" value="Unassembled WGS sequence"/>
</dbReference>
<reference evidence="1 2" key="1">
    <citation type="submission" date="2024-11" db="EMBL/GenBank/DDBJ databases">
        <authorList>
            <person name="Heng Y.C."/>
            <person name="Lim A.C.H."/>
            <person name="Lee J.K.Y."/>
            <person name="Kittelmann S."/>
        </authorList>
    </citation>
    <scope>NUCLEOTIDE SEQUENCE [LARGE SCALE GENOMIC DNA]</scope>
    <source>
        <strain evidence="1 2">WILCCON 0185</strain>
    </source>
</reference>
<evidence type="ECO:0000313" key="2">
    <source>
        <dbReference type="Proteomes" id="UP001623591"/>
    </source>
</evidence>
<sequence length="430" mass="51016">MINLIEYGQEGLIEKQYLDDEDRMHLSRLQYEDIKKGECRYYLREDYNGIYIKPLNYIGTIQLSKERINIYPRFDHDFSRLIQLILFTKDVKYKSFKQNLSINKSKEDLYEIIISLLLEEVFNIIKGGIFREYVSFNENLKVIRGRIDFKNQLTKNFLRGDSIFCNYEELNTNVLENQIIHKALNIAAKITTDNNNRKKIKNYASLFKEICEEYRGEKVPEISYNRLNSEYKEVHYYSKLLIESIGIGDLYKAGEHNSRYSLLIDMNELFEGFVAALTAKYLVSSYEVKPQFEVGNAILNYKNGTYRKIKPDIILRSKNDEEVIVIDTKNKAYGYHHVYNEDIYQLTFYGLYFYNMFKSKANIFIIYPQYENNDDIFQKIFINTLECNIVKPCINVRAININDYLNLINEGIKSRDIIKDKLLNLFNQNI</sequence>
<dbReference type="PANTHER" id="PTHR38733">
    <property type="entry name" value="PROTEIN MCRC"/>
    <property type="match status" value="1"/>
</dbReference>
<dbReference type="PANTHER" id="PTHR38733:SF1">
    <property type="entry name" value="TYPE IV METHYL-DIRECTED RESTRICTION ENZYME ECOKMCRBC"/>
    <property type="match status" value="1"/>
</dbReference>
<organism evidence="1 2">
    <name type="scientific">Candidatus Clostridium stratigraminis</name>
    <dbReference type="NCBI Taxonomy" id="3381661"/>
    <lineage>
        <taxon>Bacteria</taxon>
        <taxon>Bacillati</taxon>
        <taxon>Bacillota</taxon>
        <taxon>Clostridia</taxon>
        <taxon>Eubacteriales</taxon>
        <taxon>Clostridiaceae</taxon>
        <taxon>Clostridium</taxon>
    </lineage>
</organism>
<gene>
    <name evidence="1" type="ORF">ACJDUG_14050</name>
</gene>